<reference evidence="1 2" key="1">
    <citation type="journal article" date="2000" name="Nature">
        <title>The genome sequence of the plant pathogen Xylella fastidiosa.</title>
        <authorList>
            <person name="Simpson A.J."/>
            <person name="Reinach F.C."/>
            <person name="Arruda P."/>
            <person name="Abreu F.A."/>
            <person name="Acencio M."/>
            <person name="Alvarenga R."/>
            <person name="Alves L.M."/>
            <person name="Araya J.E."/>
            <person name="Baia G.S."/>
            <person name="Baptista C.S."/>
            <person name="Barros M.H."/>
            <person name="Bonaccorsi E.D."/>
            <person name="Bordin S."/>
            <person name="Bove J.M."/>
            <person name="Briones M.R."/>
            <person name="Bueno M.R."/>
            <person name="Camargo A.A."/>
            <person name="Camargo L.E."/>
            <person name="Carraro D.M."/>
            <person name="Carrer H."/>
            <person name="Colauto N.B."/>
            <person name="Colombo C."/>
            <person name="Costa F.F."/>
            <person name="Costa M.C."/>
            <person name="Costa-Neto C.M."/>
            <person name="Coutinho L.L."/>
            <person name="Cristofani M."/>
            <person name="Dias-Neto E."/>
            <person name="Docena C."/>
            <person name="El-Dorry H."/>
            <person name="Facincani A.P."/>
            <person name="Ferreira A.J."/>
            <person name="Ferreira V.C."/>
            <person name="Ferro J.A."/>
            <person name="Fraga J.S."/>
            <person name="Franca S.C."/>
            <person name="Franco M.C."/>
            <person name="Frohme M."/>
            <person name="Furlan L.R."/>
            <person name="Garnier M."/>
            <person name="Goldman G.H."/>
            <person name="Goldman M.H."/>
            <person name="Gomes S.L."/>
            <person name="Gruber A."/>
            <person name="Ho P.L."/>
            <person name="Hoheisel J.D."/>
            <person name="Junqueira M.L."/>
            <person name="Kemper E.L."/>
            <person name="Kitajima J.P."/>
            <person name="Krieger J.E."/>
            <person name="Kuramae E.E."/>
            <person name="Laigret F."/>
            <person name="Lambais M.R."/>
            <person name="Leite L.C."/>
            <person name="Lemos E.G."/>
            <person name="Lemos M.V."/>
            <person name="Lopes S.A."/>
            <person name="Lopes C.R."/>
            <person name="Machado J.A."/>
            <person name="Machado M.A."/>
            <person name="Madeira A.M."/>
            <person name="Madeira H.M."/>
            <person name="Marino C.L."/>
            <person name="Marques M.V."/>
            <person name="Martins E.A."/>
            <person name="Martins E.M."/>
            <person name="Matsukuma A.Y."/>
            <person name="Menck C.F."/>
            <person name="Miracca E.C."/>
            <person name="Miyaki C.Y."/>
            <person name="Monteriro-Vitorello C.B."/>
            <person name="Moon D.H."/>
            <person name="Nagai M.A."/>
            <person name="Nascimento A.L."/>
            <person name="Netto L.E."/>
            <person name="Nhani A.Jr."/>
            <person name="Nobrega F.G."/>
            <person name="Nunes L.R."/>
            <person name="Oliveira M.A."/>
            <person name="de Oliveira M.C."/>
            <person name="de Oliveira R.C."/>
            <person name="Palmieri D.A."/>
            <person name="Paris A."/>
            <person name="Peixoto B.R."/>
            <person name="Pereira G.A."/>
            <person name="Pereira H.A.Jr."/>
            <person name="Pesquero J.B."/>
            <person name="Quaggio R.B."/>
            <person name="Roberto P.G."/>
            <person name="Rodrigues V."/>
            <person name="de M Rosa A.J."/>
            <person name="de Rosa V.E.Jr."/>
            <person name="de Sa R.G."/>
            <person name="Santelli R.V."/>
            <person name="Sawasaki H.E."/>
            <person name="da Silva A.C."/>
            <person name="da Silva A.M."/>
            <person name="da Silva F.R."/>
            <person name="da Silva W.A.Jr."/>
            <person name="da Silveira J.F."/>
            <person name="Silvestri M.L."/>
            <person name="Siqueira W.J."/>
            <person name="de Souza A.A."/>
            <person name="de Souza A.P."/>
            <person name="Terenzi M.F."/>
            <person name="Truffi D."/>
            <person name="Tsai S.M."/>
            <person name="Tsuhako M.H."/>
            <person name="Vallada H."/>
            <person name="Van Sluys M.A."/>
            <person name="Verjovski-Almeida S."/>
            <person name="Vettore A.L."/>
            <person name="Zago M.A."/>
            <person name="Zatz M."/>
            <person name="Meidanis J."/>
            <person name="Setubal J.C."/>
        </authorList>
    </citation>
    <scope>NUCLEOTIDE SEQUENCE [LARGE SCALE GENOMIC DNA]</scope>
    <source>
        <strain evidence="1 2">9a5c</strain>
    </source>
</reference>
<dbReference type="EMBL" id="AE003849">
    <property type="protein sequence ID" value="AAF83143.1"/>
    <property type="molecule type" value="Genomic_DNA"/>
</dbReference>
<organism evidence="1 2">
    <name type="scientific">Xylella fastidiosa (strain 9a5c)</name>
    <dbReference type="NCBI Taxonomy" id="160492"/>
    <lineage>
        <taxon>Bacteria</taxon>
        <taxon>Pseudomonadati</taxon>
        <taxon>Pseudomonadota</taxon>
        <taxon>Gammaproteobacteria</taxon>
        <taxon>Lysobacterales</taxon>
        <taxon>Lysobacteraceae</taxon>
        <taxon>Xylella</taxon>
    </lineage>
</organism>
<dbReference type="KEGG" id="xfa:XF_0333"/>
<dbReference type="Proteomes" id="UP000000812">
    <property type="component" value="Chromosome"/>
</dbReference>
<evidence type="ECO:0000313" key="1">
    <source>
        <dbReference type="EMBL" id="AAF83143.1"/>
    </source>
</evidence>
<dbReference type="AlphaFoldDB" id="Q9PGG9"/>
<protein>
    <submittedName>
        <fullName evidence="1">Uncharacterized protein</fullName>
    </submittedName>
</protein>
<evidence type="ECO:0000313" key="2">
    <source>
        <dbReference type="Proteomes" id="UP000000812"/>
    </source>
</evidence>
<proteinExistence type="predicted"/>
<dbReference type="STRING" id="160492.XF_0333"/>
<accession>Q9PGG9</accession>
<sequence length="36" mass="4107">MHSVHDPAVITYLHDVLMNAFINPPKWITLPFSTAE</sequence>
<name>Q9PGG9_XYLFA</name>
<dbReference type="HOGENOM" id="CLU_3359275_0_0_6"/>
<gene>
    <name evidence="1" type="ordered locus">XF_0333</name>
</gene>
<dbReference type="PIR" id="H82817">
    <property type="entry name" value="H82817"/>
</dbReference>